<gene>
    <name evidence="2" type="ORF">AD948_11680</name>
</gene>
<dbReference type="InterPro" id="IPR036873">
    <property type="entry name" value="Rhodanese-like_dom_sf"/>
</dbReference>
<dbReference type="SUPFAM" id="SSF52821">
    <property type="entry name" value="Rhodanese/Cell cycle control phosphatase"/>
    <property type="match status" value="3"/>
</dbReference>
<organism evidence="2 3">
    <name type="scientific">Acetobacter senegalensis</name>
    <dbReference type="NCBI Taxonomy" id="446692"/>
    <lineage>
        <taxon>Bacteria</taxon>
        <taxon>Pseudomonadati</taxon>
        <taxon>Pseudomonadota</taxon>
        <taxon>Alphaproteobacteria</taxon>
        <taxon>Acetobacterales</taxon>
        <taxon>Acetobacteraceae</taxon>
        <taxon>Acetobacter</taxon>
    </lineage>
</organism>
<accession>A0A149TZ61</accession>
<evidence type="ECO:0000259" key="1">
    <source>
        <dbReference type="PROSITE" id="PS50206"/>
    </source>
</evidence>
<feature type="domain" description="Rhodanese" evidence="1">
    <location>
        <begin position="28"/>
        <end position="112"/>
    </location>
</feature>
<evidence type="ECO:0000313" key="3">
    <source>
        <dbReference type="Proteomes" id="UP000075360"/>
    </source>
</evidence>
<protein>
    <submittedName>
        <fullName evidence="2">Thiosulfate sulfurtransferase</fullName>
    </submittedName>
</protein>
<feature type="domain" description="Rhodanese" evidence="1">
    <location>
        <begin position="281"/>
        <end position="353"/>
    </location>
</feature>
<dbReference type="RefSeq" id="WP_061472118.1">
    <property type="nucleotide sequence ID" value="NZ_LHZU01000138.1"/>
</dbReference>
<dbReference type="AlphaFoldDB" id="A0A149TZ61"/>
<dbReference type="Gene3D" id="3.40.250.10">
    <property type="entry name" value="Rhodanese-like domain"/>
    <property type="match status" value="3"/>
</dbReference>
<dbReference type="PROSITE" id="PS00380">
    <property type="entry name" value="RHODANESE_1"/>
    <property type="match status" value="1"/>
</dbReference>
<dbReference type="Pfam" id="PF00581">
    <property type="entry name" value="Rhodanese"/>
    <property type="match status" value="3"/>
</dbReference>
<name>A0A149TZ61_9PROT</name>
<proteinExistence type="predicted"/>
<dbReference type="InterPro" id="IPR001307">
    <property type="entry name" value="Thiosulphate_STrfase_CS"/>
</dbReference>
<dbReference type="PANTHER" id="PTHR44086">
    <property type="entry name" value="THIOSULFATE SULFURTRANSFERASE RDL2, MITOCHONDRIAL-RELATED"/>
    <property type="match status" value="1"/>
</dbReference>
<dbReference type="GO" id="GO:0004792">
    <property type="term" value="F:thiosulfate-cyanide sulfurtransferase activity"/>
    <property type="evidence" value="ECO:0007669"/>
    <property type="project" value="InterPro"/>
</dbReference>
<comment type="caution">
    <text evidence="2">The sequence shown here is derived from an EMBL/GenBank/DDBJ whole genome shotgun (WGS) entry which is preliminary data.</text>
</comment>
<dbReference type="PATRIC" id="fig|446692.4.peg.867"/>
<keyword evidence="2" id="KW-0808">Transferase</keyword>
<sequence>MAIKEIHRATLQTWLTEGSLSQGVETGLLDLRNEADFAKGHPLFATNVPLRRLEAEASAFVPRKDTRLVLVDGGHKIAHQGAEILERLGYTDINVLRGGIPGWLDNGGNGSPTFDIPGVIFATAVQDVDGTPGITVDELAALQARKADIAILDTRTPPEFELGHVPGARNLPVAELLQRFLDYVPSPDTRVIVSCAGLPRAILGAQTLISAGVPNEVVYLIDGTPAWTRSGRELESGHAETFAHPSSKAVEFGLKVAEKLVRRGGLKTIDRAGIDKWSAESGRTTYVLDVRLPHEYAQGHLPGALSSPGGQLIAVSHRTVAVRGARIVLVDDTGTRAKTTAFWLARRGWEVRVHTHIQAEAEKADTRREFEPS</sequence>
<dbReference type="SMART" id="SM00450">
    <property type="entry name" value="RHOD"/>
    <property type="match status" value="3"/>
</dbReference>
<reference evidence="2 3" key="1">
    <citation type="submission" date="2015-06" db="EMBL/GenBank/DDBJ databases">
        <title>Improved classification and identification of acetic acid bacteria using matrix-assisted laser desorption/ionization time-of-flight mass spectrometry; Gluconobacter nephelii and Gluconobacter uchimurae are later heterotypic synonyms of Gluconobacter japonicus and Gluconobacter oxydans, respectively.</title>
        <authorList>
            <person name="Li L."/>
            <person name="Cleenwerck I."/>
            <person name="De Vuyst L."/>
            <person name="Vandamme P."/>
        </authorList>
    </citation>
    <scope>NUCLEOTIDE SEQUENCE [LARGE SCALE GENOMIC DNA]</scope>
    <source>
        <strain evidence="2 3">LMG 23690</strain>
    </source>
</reference>
<dbReference type="PROSITE" id="PS50206">
    <property type="entry name" value="RHODANESE_3"/>
    <property type="match status" value="3"/>
</dbReference>
<dbReference type="OrthoDB" id="9789585at2"/>
<dbReference type="Proteomes" id="UP000075360">
    <property type="component" value="Unassembled WGS sequence"/>
</dbReference>
<dbReference type="InterPro" id="IPR001763">
    <property type="entry name" value="Rhodanese-like_dom"/>
</dbReference>
<feature type="domain" description="Rhodanese" evidence="1">
    <location>
        <begin position="145"/>
        <end position="236"/>
    </location>
</feature>
<dbReference type="EMBL" id="LHZU01000138">
    <property type="protein sequence ID" value="KXV58349.1"/>
    <property type="molecule type" value="Genomic_DNA"/>
</dbReference>
<evidence type="ECO:0000313" key="2">
    <source>
        <dbReference type="EMBL" id="KXV58349.1"/>
    </source>
</evidence>
<dbReference type="PANTHER" id="PTHR44086:SF13">
    <property type="entry name" value="THIOSULFATE SULFURTRANSFERASE PSPE"/>
    <property type="match status" value="1"/>
</dbReference>